<feature type="region of interest" description="Disordered" evidence="1">
    <location>
        <begin position="1"/>
        <end position="31"/>
    </location>
</feature>
<feature type="compositionally biased region" description="Basic residues" evidence="1">
    <location>
        <begin position="1"/>
        <end position="10"/>
    </location>
</feature>
<dbReference type="EMBL" id="JACAZF010000007">
    <property type="protein sequence ID" value="KAF7299104.1"/>
    <property type="molecule type" value="Genomic_DNA"/>
</dbReference>
<organism evidence="2 3">
    <name type="scientific">Mycena indigotica</name>
    <dbReference type="NCBI Taxonomy" id="2126181"/>
    <lineage>
        <taxon>Eukaryota</taxon>
        <taxon>Fungi</taxon>
        <taxon>Dikarya</taxon>
        <taxon>Basidiomycota</taxon>
        <taxon>Agaricomycotina</taxon>
        <taxon>Agaricomycetes</taxon>
        <taxon>Agaricomycetidae</taxon>
        <taxon>Agaricales</taxon>
        <taxon>Marasmiineae</taxon>
        <taxon>Mycenaceae</taxon>
        <taxon>Mycena</taxon>
    </lineage>
</organism>
<keyword evidence="3" id="KW-1185">Reference proteome</keyword>
<evidence type="ECO:0000313" key="2">
    <source>
        <dbReference type="EMBL" id="KAF7299104.1"/>
    </source>
</evidence>
<dbReference type="Proteomes" id="UP000636479">
    <property type="component" value="Unassembled WGS sequence"/>
</dbReference>
<dbReference type="GeneID" id="59347766"/>
<proteinExistence type="predicted"/>
<evidence type="ECO:0000313" key="3">
    <source>
        <dbReference type="Proteomes" id="UP000636479"/>
    </source>
</evidence>
<gene>
    <name evidence="2" type="ORF">MIND_00858700</name>
</gene>
<protein>
    <submittedName>
        <fullName evidence="2">Uncharacterized protein</fullName>
    </submittedName>
</protein>
<comment type="caution">
    <text evidence="2">The sequence shown here is derived from an EMBL/GenBank/DDBJ whole genome shotgun (WGS) entry which is preliminary data.</text>
</comment>
<name>A0A8H6SGS9_9AGAR</name>
<evidence type="ECO:0000256" key="1">
    <source>
        <dbReference type="SAM" id="MobiDB-lite"/>
    </source>
</evidence>
<accession>A0A8H6SGS9</accession>
<dbReference type="AlphaFoldDB" id="A0A8H6SGS9"/>
<sequence>MPKKKSKASRQSRAVPQPKSSLSQSPMPDPFALDKMLDAFTEEQWRELIPEVVDENALNPNFETPDRTRGHGCIINFRDAPFIAVLWTNPRAQDEGVWLCHYAYDGKPTEPVSLREMYLKDWHPAYYDEDLQWTSDASLGKVPHESWKTFPVSCGTVLALEHQNKLYFGRSVVPAALMNPRFSPLCVFDQVPTPFPPDM</sequence>
<dbReference type="RefSeq" id="XP_037218492.1">
    <property type="nucleotide sequence ID" value="XM_037365250.1"/>
</dbReference>
<reference evidence="2" key="1">
    <citation type="submission" date="2020-05" db="EMBL/GenBank/DDBJ databases">
        <title>Mycena genomes resolve the evolution of fungal bioluminescence.</title>
        <authorList>
            <person name="Tsai I.J."/>
        </authorList>
    </citation>
    <scope>NUCLEOTIDE SEQUENCE</scope>
    <source>
        <strain evidence="2">171206Taipei</strain>
    </source>
</reference>